<sequence length="54" mass="5405">MVTAVSSPGGTLTRQGSFGSRSQVLLETDTGVSTPQHMGTPTAGMGPASVPYPV</sequence>
<accession>A0A6A3XJH9</accession>
<dbReference type="EMBL" id="QXGD01001553">
    <property type="protein sequence ID" value="KAE9203709.1"/>
    <property type="molecule type" value="Genomic_DNA"/>
</dbReference>
<evidence type="ECO:0000256" key="1">
    <source>
        <dbReference type="SAM" id="MobiDB-lite"/>
    </source>
</evidence>
<comment type="caution">
    <text evidence="2">The sequence shown here is derived from an EMBL/GenBank/DDBJ whole genome shotgun (WGS) entry which is preliminary data.</text>
</comment>
<dbReference type="Proteomes" id="UP000440367">
    <property type="component" value="Unassembled WGS sequence"/>
</dbReference>
<name>A0A6A3XJH9_9STRA</name>
<evidence type="ECO:0000313" key="3">
    <source>
        <dbReference type="Proteomes" id="UP000440367"/>
    </source>
</evidence>
<reference evidence="2 3" key="1">
    <citation type="submission" date="2018-08" db="EMBL/GenBank/DDBJ databases">
        <title>Genomic investigation of the strawberry pathogen Phytophthora fragariae indicates pathogenicity is determined by transcriptional variation in three key races.</title>
        <authorList>
            <person name="Adams T.M."/>
            <person name="Armitage A.D."/>
            <person name="Sobczyk M.K."/>
            <person name="Bates H.J."/>
            <person name="Dunwell J.M."/>
            <person name="Nellist C.F."/>
            <person name="Harrison R.J."/>
        </authorList>
    </citation>
    <scope>NUCLEOTIDE SEQUENCE [LARGE SCALE GENOMIC DNA]</scope>
    <source>
        <strain evidence="2 3">BC-1</strain>
    </source>
</reference>
<dbReference type="AlphaFoldDB" id="A0A6A3XJH9"/>
<protein>
    <submittedName>
        <fullName evidence="2">Uncharacterized protein</fullName>
    </submittedName>
</protein>
<evidence type="ECO:0000313" key="2">
    <source>
        <dbReference type="EMBL" id="KAE9203709.1"/>
    </source>
</evidence>
<feature type="region of interest" description="Disordered" evidence="1">
    <location>
        <begin position="1"/>
        <end position="54"/>
    </location>
</feature>
<proteinExistence type="predicted"/>
<gene>
    <name evidence="2" type="ORF">PF002_g20851</name>
</gene>
<feature type="compositionally biased region" description="Polar residues" evidence="1">
    <location>
        <begin position="1"/>
        <end position="39"/>
    </location>
</feature>
<organism evidence="2 3">
    <name type="scientific">Phytophthora fragariae</name>
    <dbReference type="NCBI Taxonomy" id="53985"/>
    <lineage>
        <taxon>Eukaryota</taxon>
        <taxon>Sar</taxon>
        <taxon>Stramenopiles</taxon>
        <taxon>Oomycota</taxon>
        <taxon>Peronosporomycetes</taxon>
        <taxon>Peronosporales</taxon>
        <taxon>Peronosporaceae</taxon>
        <taxon>Phytophthora</taxon>
    </lineage>
</organism>